<reference evidence="10" key="1">
    <citation type="submission" date="2019-02" db="EMBL/GenBank/DDBJ databases">
        <title>Deep-cultivation of Planctomycetes and their phenomic and genomic characterization uncovers novel biology.</title>
        <authorList>
            <person name="Wiegand S."/>
            <person name="Jogler M."/>
            <person name="Boedeker C."/>
            <person name="Pinto D."/>
            <person name="Vollmers J."/>
            <person name="Rivas-Marin E."/>
            <person name="Kohn T."/>
            <person name="Peeters S.H."/>
            <person name="Heuer A."/>
            <person name="Rast P."/>
            <person name="Oberbeckmann S."/>
            <person name="Bunk B."/>
            <person name="Jeske O."/>
            <person name="Meyerdierks A."/>
            <person name="Storesund J.E."/>
            <person name="Kallscheuer N."/>
            <person name="Luecker S."/>
            <person name="Lage O.M."/>
            <person name="Pohl T."/>
            <person name="Merkel B.J."/>
            <person name="Hornburger P."/>
            <person name="Mueller R.-W."/>
            <person name="Bruemmer F."/>
            <person name="Labrenz M."/>
            <person name="Spormann A.M."/>
            <person name="Op den Camp H."/>
            <person name="Overmann J."/>
            <person name="Amann R."/>
            <person name="Jetten M.S.M."/>
            <person name="Mascher T."/>
            <person name="Medema M.H."/>
            <person name="Devos D.P."/>
            <person name="Kaster A.-K."/>
            <person name="Ovreas L."/>
            <person name="Rohde M."/>
            <person name="Galperin M.Y."/>
            <person name="Jogler C."/>
        </authorList>
    </citation>
    <scope>NUCLEOTIDE SEQUENCE [LARGE SCALE GENOMIC DNA]</scope>
    <source>
        <strain evidence="10">Pan97</strain>
    </source>
</reference>
<evidence type="ECO:0000256" key="7">
    <source>
        <dbReference type="RuleBase" id="RU363032"/>
    </source>
</evidence>
<name>A0A518CC60_9BACT</name>
<dbReference type="Proteomes" id="UP000318626">
    <property type="component" value="Chromosome"/>
</dbReference>
<gene>
    <name evidence="9" type="primary">phnE</name>
    <name evidence="9" type="ORF">Pan97_38730</name>
</gene>
<dbReference type="AlphaFoldDB" id="A0A518CC60"/>
<protein>
    <submittedName>
        <fullName evidence="9">Phosphate-import permease protein PhnE</fullName>
    </submittedName>
</protein>
<evidence type="ECO:0000256" key="1">
    <source>
        <dbReference type="ARBA" id="ARBA00004651"/>
    </source>
</evidence>
<feature type="domain" description="ABC transmembrane type-1" evidence="8">
    <location>
        <begin position="141"/>
        <end position="324"/>
    </location>
</feature>
<dbReference type="GO" id="GO:0005886">
    <property type="term" value="C:plasma membrane"/>
    <property type="evidence" value="ECO:0007669"/>
    <property type="project" value="UniProtKB-SubCell"/>
</dbReference>
<evidence type="ECO:0000256" key="6">
    <source>
        <dbReference type="ARBA" id="ARBA00023136"/>
    </source>
</evidence>
<keyword evidence="2 7" id="KW-0813">Transport</keyword>
<dbReference type="CDD" id="cd06261">
    <property type="entry name" value="TM_PBP2"/>
    <property type="match status" value="1"/>
</dbReference>
<evidence type="ECO:0000313" key="9">
    <source>
        <dbReference type="EMBL" id="QDU76816.1"/>
    </source>
</evidence>
<dbReference type="GO" id="GO:0015416">
    <property type="term" value="F:ABC-type phosphonate transporter activity"/>
    <property type="evidence" value="ECO:0007669"/>
    <property type="project" value="InterPro"/>
</dbReference>
<dbReference type="InterPro" id="IPR035906">
    <property type="entry name" value="MetI-like_sf"/>
</dbReference>
<keyword evidence="10" id="KW-1185">Reference proteome</keyword>
<comment type="subcellular location">
    <subcellularLocation>
        <location evidence="1 7">Cell membrane</location>
        <topology evidence="1 7">Multi-pass membrane protein</topology>
    </subcellularLocation>
</comment>
<evidence type="ECO:0000256" key="5">
    <source>
        <dbReference type="ARBA" id="ARBA00022989"/>
    </source>
</evidence>
<accession>A0A518CC60</accession>
<keyword evidence="3" id="KW-1003">Cell membrane</keyword>
<organism evidence="9 10">
    <name type="scientific">Bremerella volcania</name>
    <dbReference type="NCBI Taxonomy" id="2527984"/>
    <lineage>
        <taxon>Bacteria</taxon>
        <taxon>Pseudomonadati</taxon>
        <taxon>Planctomycetota</taxon>
        <taxon>Planctomycetia</taxon>
        <taxon>Pirellulales</taxon>
        <taxon>Pirellulaceae</taxon>
        <taxon>Bremerella</taxon>
    </lineage>
</organism>
<keyword evidence="5 7" id="KW-1133">Transmembrane helix</keyword>
<evidence type="ECO:0000256" key="3">
    <source>
        <dbReference type="ARBA" id="ARBA00022475"/>
    </source>
</evidence>
<dbReference type="SUPFAM" id="SSF161098">
    <property type="entry name" value="MetI-like"/>
    <property type="match status" value="1"/>
</dbReference>
<evidence type="ECO:0000256" key="4">
    <source>
        <dbReference type="ARBA" id="ARBA00022692"/>
    </source>
</evidence>
<feature type="transmembrane region" description="Helical" evidence="7">
    <location>
        <begin position="147"/>
        <end position="166"/>
    </location>
</feature>
<dbReference type="PANTHER" id="PTHR30043:SF1">
    <property type="entry name" value="ABC TRANSPORT SYSTEM PERMEASE PROTEIN P69"/>
    <property type="match status" value="1"/>
</dbReference>
<dbReference type="PROSITE" id="PS50928">
    <property type="entry name" value="ABC_TM1"/>
    <property type="match status" value="1"/>
</dbReference>
<dbReference type="PANTHER" id="PTHR30043">
    <property type="entry name" value="PHOSPHONATES TRANSPORT SYSTEM PERMEASE PROTEIN"/>
    <property type="match status" value="1"/>
</dbReference>
<dbReference type="Pfam" id="PF00528">
    <property type="entry name" value="BPD_transp_1"/>
    <property type="match status" value="1"/>
</dbReference>
<sequence length="334" mass="36400">MKQAGWPVRRRSLIPTLLATILISSALVYSFGRVGLSSAAGETVQAILSMVGLGESSQVVEATTRFFDQGWPPVISSEQETSRIEKFNREDLPWLSHIETREVPSISVEFVDGTVVEREVTETKEVLVKPVGYLQRVAWLMWETLEIALWGTIMAIACGFPLGMLGAKRICRVGPLVLLARSVCSLSRAIPELISALFFVLLFGFGPAAGVLALGLHSAGFLGKFFADDIDNTKPGPSDALACSGVGRFGVFLHALLPQVLPQYLAYIQYILERNVRAATVLGIVGAGGIGVELMGKWHNFQFGHATTVLIAIFLTVVILEAISQTLRMRWIQD</sequence>
<dbReference type="EMBL" id="CP036289">
    <property type="protein sequence ID" value="QDU76816.1"/>
    <property type="molecule type" value="Genomic_DNA"/>
</dbReference>
<feature type="transmembrane region" description="Helical" evidence="7">
    <location>
        <begin position="196"/>
        <end position="216"/>
    </location>
</feature>
<proteinExistence type="inferred from homology"/>
<comment type="similarity">
    <text evidence="7">Belongs to the binding-protein-dependent transport system permease family.</text>
</comment>
<evidence type="ECO:0000256" key="2">
    <source>
        <dbReference type="ARBA" id="ARBA00022448"/>
    </source>
</evidence>
<keyword evidence="6 7" id="KW-0472">Membrane</keyword>
<keyword evidence="4 7" id="KW-0812">Transmembrane</keyword>
<dbReference type="InterPro" id="IPR000515">
    <property type="entry name" value="MetI-like"/>
</dbReference>
<dbReference type="InterPro" id="IPR005769">
    <property type="entry name" value="PhnE/PtxC"/>
</dbReference>
<dbReference type="KEGG" id="bvo:Pan97_38730"/>
<feature type="transmembrane region" description="Helical" evidence="7">
    <location>
        <begin position="302"/>
        <end position="323"/>
    </location>
</feature>
<feature type="transmembrane region" description="Helical" evidence="7">
    <location>
        <begin position="278"/>
        <end position="296"/>
    </location>
</feature>
<feature type="transmembrane region" description="Helical" evidence="7">
    <location>
        <begin position="12"/>
        <end position="32"/>
    </location>
</feature>
<dbReference type="NCBIfam" id="TIGR01097">
    <property type="entry name" value="PhnE"/>
    <property type="match status" value="1"/>
</dbReference>
<evidence type="ECO:0000313" key="10">
    <source>
        <dbReference type="Proteomes" id="UP000318626"/>
    </source>
</evidence>
<evidence type="ECO:0000259" key="8">
    <source>
        <dbReference type="PROSITE" id="PS50928"/>
    </source>
</evidence>
<dbReference type="Gene3D" id="1.10.3720.10">
    <property type="entry name" value="MetI-like"/>
    <property type="match status" value="1"/>
</dbReference>